<accession>A0A507C5S7</accession>
<comment type="caution">
    <text evidence="1">The sequence shown here is derived from an EMBL/GenBank/DDBJ whole genome shotgun (WGS) entry which is preliminary data.</text>
</comment>
<organism evidence="1 2">
    <name type="scientific">Synchytrium endobioticum</name>
    <dbReference type="NCBI Taxonomy" id="286115"/>
    <lineage>
        <taxon>Eukaryota</taxon>
        <taxon>Fungi</taxon>
        <taxon>Fungi incertae sedis</taxon>
        <taxon>Chytridiomycota</taxon>
        <taxon>Chytridiomycota incertae sedis</taxon>
        <taxon>Chytridiomycetes</taxon>
        <taxon>Synchytriales</taxon>
        <taxon>Synchytriaceae</taxon>
        <taxon>Synchytrium</taxon>
    </lineage>
</organism>
<gene>
    <name evidence="1" type="ORF">SeMB42_g07475</name>
</gene>
<dbReference type="AlphaFoldDB" id="A0A507C5S7"/>
<evidence type="ECO:0000313" key="2">
    <source>
        <dbReference type="Proteomes" id="UP000317494"/>
    </source>
</evidence>
<dbReference type="EMBL" id="QEAN01000534">
    <property type="protein sequence ID" value="TPX33434.1"/>
    <property type="molecule type" value="Genomic_DNA"/>
</dbReference>
<reference evidence="1 2" key="1">
    <citation type="journal article" date="2019" name="Sci. Rep.">
        <title>Comparative genomics of chytrid fungi reveal insights into the obligate biotrophic and pathogenic lifestyle of Synchytrium endobioticum.</title>
        <authorList>
            <person name="van de Vossenberg B.T.L.H."/>
            <person name="Warris S."/>
            <person name="Nguyen H.D.T."/>
            <person name="van Gent-Pelzer M.P.E."/>
            <person name="Joly D.L."/>
            <person name="van de Geest H.C."/>
            <person name="Bonants P.J.M."/>
            <person name="Smith D.S."/>
            <person name="Levesque C.A."/>
            <person name="van der Lee T.A.J."/>
        </authorList>
    </citation>
    <scope>NUCLEOTIDE SEQUENCE [LARGE SCALE GENOMIC DNA]</scope>
    <source>
        <strain evidence="1 2">MB42</strain>
    </source>
</reference>
<proteinExistence type="predicted"/>
<evidence type="ECO:0000313" key="1">
    <source>
        <dbReference type="EMBL" id="TPX33434.1"/>
    </source>
</evidence>
<protein>
    <submittedName>
        <fullName evidence="1">Uncharacterized protein</fullName>
    </submittedName>
</protein>
<name>A0A507C5S7_9FUNG</name>
<dbReference type="Proteomes" id="UP000317494">
    <property type="component" value="Unassembled WGS sequence"/>
</dbReference>
<sequence>MRVQSAETLLKESCIERNQGYNLFTDSAGKWETGAGNVTHLNNQLSKHHHSLGVEDYAVSAATAWLVLCSMFVKDKVYIFKARGGTGHDGYIYATDRILPHFLQM</sequence>
<keyword evidence="2" id="KW-1185">Reference proteome</keyword>
<dbReference type="VEuPathDB" id="FungiDB:SeMB42_g07475"/>